<protein>
    <recommendedName>
        <fullName evidence="6">DUF3857 domain-containing protein</fullName>
    </recommendedName>
</protein>
<dbReference type="Gene3D" id="2.60.120.1130">
    <property type="match status" value="1"/>
</dbReference>
<dbReference type="Gene3D" id="3.10.620.30">
    <property type="match status" value="1"/>
</dbReference>
<proteinExistence type="predicted"/>
<dbReference type="Pfam" id="PF12969">
    <property type="entry name" value="DUF3857"/>
    <property type="match status" value="1"/>
</dbReference>
<dbReference type="Proteomes" id="UP000253410">
    <property type="component" value="Unassembled WGS sequence"/>
</dbReference>
<evidence type="ECO:0000256" key="1">
    <source>
        <dbReference type="SAM" id="Phobius"/>
    </source>
</evidence>
<evidence type="ECO:0000313" key="5">
    <source>
        <dbReference type="Proteomes" id="UP000253410"/>
    </source>
</evidence>
<reference evidence="4 5" key="1">
    <citation type="submission" date="2018-05" db="EMBL/GenBank/DDBJ databases">
        <title>Chitinophaga sp. K3CV102501T nov., isolated from isolated from a monsoon evergreen broad-leaved forest soil.</title>
        <authorList>
            <person name="Lv Y."/>
        </authorList>
    </citation>
    <scope>NUCLEOTIDE SEQUENCE [LARGE SCALE GENOMIC DNA]</scope>
    <source>
        <strain evidence="4 5">GDMCC 1.1325</strain>
    </source>
</reference>
<dbReference type="InterPro" id="IPR019690">
    <property type="entry name" value="DUF2569"/>
</dbReference>
<keyword evidence="1" id="KW-0472">Membrane</keyword>
<accession>A0A365Y6P5</accession>
<dbReference type="InterPro" id="IPR038765">
    <property type="entry name" value="Papain-like_cys_pep_sf"/>
</dbReference>
<gene>
    <name evidence="4" type="ORF">DF182_13725</name>
</gene>
<dbReference type="EMBL" id="QFFJ01000001">
    <property type="protein sequence ID" value="RBL93565.1"/>
    <property type="molecule type" value="Genomic_DNA"/>
</dbReference>
<keyword evidence="1" id="KW-0812">Transmembrane</keyword>
<dbReference type="SUPFAM" id="SSF54001">
    <property type="entry name" value="Cysteine proteinases"/>
    <property type="match status" value="1"/>
</dbReference>
<feature type="transmembrane region" description="Helical" evidence="1">
    <location>
        <begin position="730"/>
        <end position="749"/>
    </location>
</feature>
<organism evidence="4 5">
    <name type="scientific">Chitinophaga flava</name>
    <dbReference type="NCBI Taxonomy" id="2259036"/>
    <lineage>
        <taxon>Bacteria</taxon>
        <taxon>Pseudomonadati</taxon>
        <taxon>Bacteroidota</taxon>
        <taxon>Chitinophagia</taxon>
        <taxon>Chitinophagales</taxon>
        <taxon>Chitinophagaceae</taxon>
        <taxon>Chitinophaga</taxon>
    </lineage>
</organism>
<evidence type="ECO:0000313" key="4">
    <source>
        <dbReference type="EMBL" id="RBL93565.1"/>
    </source>
</evidence>
<dbReference type="Pfam" id="PF01841">
    <property type="entry name" value="Transglut_core"/>
    <property type="match status" value="1"/>
</dbReference>
<dbReference type="Gene3D" id="2.60.40.3140">
    <property type="match status" value="1"/>
</dbReference>
<sequence length="882" mass="101385">MPANTGWLPLRYTCSPRSSSNTAQAKNPYPMTYTVSRLLLLLLAFLPAVTTARNTHINTSPRPSWLVPWQPDLHKKPNANNIVDGYYLLLAEEQQHAELKTTYHHYIRQIVSEAGIQNGSEISVNYNPQYEKLSFHSIIIRRNGQEINRLPTASFKVLQQEQDLSRFIYSGTYTAFLILEDVRKGDQIEYSFSVTGTNPIFDNKIDVRLYQVTLEPIVNYYNNIITNPQRKLYFKPFNNAAMPQQRSWQGLTVYEWNRIEQKETDNTNNQPSWYNPFVRIQISEYNNWKEVAQWAQGVNTIPSPGEAVKRKITALKQSSGGNPETYLRQALRFVQDDIRYMGIEMGEYSHRANAPDKVLAQRFGDCKDKSLLLCTLLNANGINARMAYVNTDTKGTVSSLLPSPTAFNHAIVYATLGGKTYWLDATISYQRGQLAGFCEPDYQQALVITDTTTQLTPILKKNSGQLVIREKFTLPEAEGQDGSLQVTTSWFKEDADAQRAAMASASIWEKEKTFLRFYQKFYGEITTKDSLLLHDDPDSNILRIRESYLIHHLWKKDSSTNKLLFSLAAQSPSDILPYMTDEKRKTPLAIRYPYQQDYQVIIHTPVQWSLDQSPVHFKNEYYQFDFTSTVKGEQIILSYQLKTFQDHVPVAFLHQYTREIKEIQGTTSLDLTYKPAFMRAPNRPAVQGNWLAIVLVLLAMAVFSHLAILYYRHSILPVQHPLEPLPIGGWLSLLAIGLVFSPMFDFWYLCNADVFKYDVWVTVSSRKDLGNISLVQLYLIGEIIIKAFLLCYAILLAVLFFNRRDTFPFALATYYFITILYLFAGNHLSDYYFGEGGTQKNIWGQDSLVWPLARMALWIPYLRMSPRAKATFIMPHPALLRD</sequence>
<keyword evidence="1" id="KW-1133">Transmembrane helix</keyword>
<feature type="transmembrane region" description="Helical" evidence="1">
    <location>
        <begin position="808"/>
        <end position="828"/>
    </location>
</feature>
<feature type="transmembrane region" description="Helical" evidence="1">
    <location>
        <begin position="690"/>
        <end position="710"/>
    </location>
</feature>
<dbReference type="InterPro" id="IPR024618">
    <property type="entry name" value="DUF3857"/>
</dbReference>
<evidence type="ECO:0000259" key="2">
    <source>
        <dbReference type="Pfam" id="PF01841"/>
    </source>
</evidence>
<dbReference type="InterPro" id="IPR002931">
    <property type="entry name" value="Transglutaminase-like"/>
</dbReference>
<evidence type="ECO:0000259" key="3">
    <source>
        <dbReference type="Pfam" id="PF12969"/>
    </source>
</evidence>
<feature type="domain" description="DUF3857" evidence="3">
    <location>
        <begin position="100"/>
        <end position="257"/>
    </location>
</feature>
<feature type="domain" description="Transglutaminase-like" evidence="2">
    <location>
        <begin position="321"/>
        <end position="412"/>
    </location>
</feature>
<comment type="caution">
    <text evidence="4">The sequence shown here is derived from an EMBL/GenBank/DDBJ whole genome shotgun (WGS) entry which is preliminary data.</text>
</comment>
<keyword evidence="5" id="KW-1185">Reference proteome</keyword>
<dbReference type="OrthoDB" id="98874at2"/>
<evidence type="ECO:0008006" key="6">
    <source>
        <dbReference type="Google" id="ProtNLM"/>
    </source>
</evidence>
<dbReference type="Pfam" id="PF10754">
    <property type="entry name" value="DUF2569"/>
    <property type="match status" value="1"/>
</dbReference>
<name>A0A365Y6P5_9BACT</name>
<feature type="transmembrane region" description="Helical" evidence="1">
    <location>
        <begin position="777"/>
        <end position="801"/>
    </location>
</feature>
<dbReference type="AlphaFoldDB" id="A0A365Y6P5"/>